<dbReference type="SUPFAM" id="SSF54862">
    <property type="entry name" value="4Fe-4S ferredoxins"/>
    <property type="match status" value="1"/>
</dbReference>
<dbReference type="InterPro" id="IPR014116">
    <property type="entry name" value="Cyt_c_oxidase_cbb3_FixG"/>
</dbReference>
<evidence type="ECO:0000256" key="7">
    <source>
        <dbReference type="SAM" id="MobiDB-lite"/>
    </source>
</evidence>
<dbReference type="STRING" id="484498.SAMN05421686_10960"/>
<keyword evidence="8" id="KW-1133">Transmembrane helix</keyword>
<dbReference type="OrthoDB" id="9811700at2"/>
<evidence type="ECO:0000256" key="4">
    <source>
        <dbReference type="ARBA" id="ARBA00022982"/>
    </source>
</evidence>
<evidence type="ECO:0000256" key="1">
    <source>
        <dbReference type="ARBA" id="ARBA00022448"/>
    </source>
</evidence>
<keyword evidence="3" id="KW-0479">Metal-binding</keyword>
<feature type="domain" description="4Fe-4S ferredoxin-type" evidence="9">
    <location>
        <begin position="263"/>
        <end position="294"/>
    </location>
</feature>
<reference evidence="11" key="1">
    <citation type="submission" date="2017-01" db="EMBL/GenBank/DDBJ databases">
        <authorList>
            <person name="Varghese N."/>
            <person name="Submissions S."/>
        </authorList>
    </citation>
    <scope>NUCLEOTIDE SEQUENCE [LARGE SCALE GENOMIC DNA]</scope>
    <source>
        <strain evidence="11">DSM 24913</strain>
    </source>
</reference>
<dbReference type="Gene3D" id="2.60.40.10">
    <property type="entry name" value="Immunoglobulins"/>
    <property type="match status" value="1"/>
</dbReference>
<dbReference type="AlphaFoldDB" id="A0A1N7PAT2"/>
<feature type="transmembrane region" description="Helical" evidence="8">
    <location>
        <begin position="93"/>
        <end position="113"/>
    </location>
</feature>
<proteinExistence type="predicted"/>
<organism evidence="10 11">
    <name type="scientific">Thalassolituus maritimus</name>
    <dbReference type="NCBI Taxonomy" id="484498"/>
    <lineage>
        <taxon>Bacteria</taxon>
        <taxon>Pseudomonadati</taxon>
        <taxon>Pseudomonadota</taxon>
        <taxon>Gammaproteobacteria</taxon>
        <taxon>Oceanospirillales</taxon>
        <taxon>Oceanospirillaceae</taxon>
        <taxon>Thalassolituus</taxon>
    </lineage>
</organism>
<protein>
    <submittedName>
        <fullName evidence="10">Cytochrome c oxidase accessory protein FixG</fullName>
    </submittedName>
</protein>
<evidence type="ECO:0000256" key="6">
    <source>
        <dbReference type="ARBA" id="ARBA00023014"/>
    </source>
</evidence>
<name>A0A1N7PAT2_9GAMM</name>
<dbReference type="PANTHER" id="PTHR30176">
    <property type="entry name" value="FERREDOXIN-TYPE PROTEIN NAPH"/>
    <property type="match status" value="1"/>
</dbReference>
<keyword evidence="11" id="KW-1185">Reference proteome</keyword>
<keyword evidence="8" id="KW-0812">Transmembrane</keyword>
<evidence type="ECO:0000259" key="9">
    <source>
        <dbReference type="PROSITE" id="PS51379"/>
    </source>
</evidence>
<dbReference type="Gene3D" id="1.10.1060.10">
    <property type="entry name" value="Alpha-helical ferredoxin"/>
    <property type="match status" value="1"/>
</dbReference>
<feature type="transmembrane region" description="Helical" evidence="8">
    <location>
        <begin position="343"/>
        <end position="362"/>
    </location>
</feature>
<sequence length="479" mass="54933">MSKIPVKDVTPPSKKSDKASDTVNMYQKREKIYVREVEGFFQKLRTWSLWALMLGYFGTAWINIGDRQAVLFDLPARQFHIFNVTFWPQDFMLLSWALIICAFGLFTITNFAGRIWCGYTCPQSAWSFIFMWIEERAEGTRNQRMKLDKAPMSAEKLRKKSIKHIAWLIVAFWTGVTFVGYFTPIRELVVDIFTFGDVGAWAIFWIGFFTVATYLNAGWMREQVCIYMCPYARFQSVMYDNDTLAVSYDFNRGEPRGKRSKKAKAEGDTQQLGDCVDCSMCVQVCPTGIDIRDGLQYQCIGCALCIDACDDIMERLDKPKGLIRYTTENELEGKKTHILRPRLFGYAGAMVLMMGGLGYAILDRTPFELDIERDRGRLYQVTVNDTIQNAYTLKMMNMSQESHTYVLSVDGLDGIKLLGDTEYELSVNELKETTINLEIDPDEVKTSASKTDIEFVIVNKETGEEVTREESRFIAPRAI</sequence>
<dbReference type="InterPro" id="IPR017896">
    <property type="entry name" value="4Fe4S_Fe-S-bd"/>
</dbReference>
<keyword evidence="4" id="KW-0249">Electron transport</keyword>
<dbReference type="InterPro" id="IPR051684">
    <property type="entry name" value="Electron_Trans/Redox"/>
</dbReference>
<dbReference type="PANTHER" id="PTHR30176:SF3">
    <property type="entry name" value="FERREDOXIN-TYPE PROTEIN NAPH"/>
    <property type="match status" value="1"/>
</dbReference>
<dbReference type="Pfam" id="PF13746">
    <property type="entry name" value="Fer4_18"/>
    <property type="match status" value="1"/>
</dbReference>
<evidence type="ECO:0000256" key="8">
    <source>
        <dbReference type="SAM" id="Phobius"/>
    </source>
</evidence>
<keyword evidence="8" id="KW-0472">Membrane</keyword>
<feature type="transmembrane region" description="Helical" evidence="8">
    <location>
        <begin position="47"/>
        <end position="64"/>
    </location>
</feature>
<dbReference type="GO" id="GO:0051539">
    <property type="term" value="F:4 iron, 4 sulfur cluster binding"/>
    <property type="evidence" value="ECO:0007669"/>
    <property type="project" value="UniProtKB-KW"/>
</dbReference>
<dbReference type="RefSeq" id="WP_076517088.1">
    <property type="nucleotide sequence ID" value="NZ_FTOH01000009.1"/>
</dbReference>
<dbReference type="PROSITE" id="PS51379">
    <property type="entry name" value="4FE4S_FER_2"/>
    <property type="match status" value="1"/>
</dbReference>
<dbReference type="InterPro" id="IPR017900">
    <property type="entry name" value="4Fe4S_Fe_S_CS"/>
</dbReference>
<dbReference type="GO" id="GO:0005886">
    <property type="term" value="C:plasma membrane"/>
    <property type="evidence" value="ECO:0007669"/>
    <property type="project" value="TreeGrafter"/>
</dbReference>
<dbReference type="InterPro" id="IPR032879">
    <property type="entry name" value="FixG_C"/>
</dbReference>
<feature type="region of interest" description="Disordered" evidence="7">
    <location>
        <begin position="1"/>
        <end position="22"/>
    </location>
</feature>
<evidence type="ECO:0000313" key="10">
    <source>
        <dbReference type="EMBL" id="SIT07681.1"/>
    </source>
</evidence>
<accession>A0A1N7PAT2</accession>
<dbReference type="InterPro" id="IPR009051">
    <property type="entry name" value="Helical_ferredxn"/>
</dbReference>
<feature type="transmembrane region" description="Helical" evidence="8">
    <location>
        <begin position="198"/>
        <end position="217"/>
    </location>
</feature>
<evidence type="ECO:0000256" key="3">
    <source>
        <dbReference type="ARBA" id="ARBA00022723"/>
    </source>
</evidence>
<dbReference type="GO" id="GO:0046872">
    <property type="term" value="F:metal ion binding"/>
    <property type="evidence" value="ECO:0007669"/>
    <property type="project" value="UniProtKB-KW"/>
</dbReference>
<keyword evidence="1" id="KW-0813">Transport</keyword>
<dbReference type="PROSITE" id="PS00198">
    <property type="entry name" value="4FE4S_FER_1"/>
    <property type="match status" value="1"/>
</dbReference>
<gene>
    <name evidence="10" type="ORF">SAMN05421686_10960</name>
</gene>
<dbReference type="Proteomes" id="UP000185639">
    <property type="component" value="Unassembled WGS sequence"/>
</dbReference>
<dbReference type="InterPro" id="IPR013783">
    <property type="entry name" value="Ig-like_fold"/>
</dbReference>
<evidence type="ECO:0000256" key="2">
    <source>
        <dbReference type="ARBA" id="ARBA00022485"/>
    </source>
</evidence>
<dbReference type="EMBL" id="FTOH01000009">
    <property type="protein sequence ID" value="SIT07681.1"/>
    <property type="molecule type" value="Genomic_DNA"/>
</dbReference>
<keyword evidence="5" id="KW-0408">Iron</keyword>
<feature type="transmembrane region" description="Helical" evidence="8">
    <location>
        <begin position="165"/>
        <end position="183"/>
    </location>
</feature>
<dbReference type="NCBIfam" id="TIGR02745">
    <property type="entry name" value="ccoG_rdxA_fixG"/>
    <property type="match status" value="1"/>
</dbReference>
<evidence type="ECO:0000313" key="11">
    <source>
        <dbReference type="Proteomes" id="UP000185639"/>
    </source>
</evidence>
<evidence type="ECO:0000256" key="5">
    <source>
        <dbReference type="ARBA" id="ARBA00023004"/>
    </source>
</evidence>
<keyword evidence="6" id="KW-0411">Iron-sulfur</keyword>
<dbReference type="Pfam" id="PF11614">
    <property type="entry name" value="FixG_C"/>
    <property type="match status" value="1"/>
</dbReference>
<keyword evidence="2" id="KW-0004">4Fe-4S</keyword>